<evidence type="ECO:0000313" key="1">
    <source>
        <dbReference type="EMBL" id="GII52766.1"/>
    </source>
</evidence>
<gene>
    <name evidence="1" type="ORF">Pth03_11550</name>
</gene>
<protein>
    <submittedName>
        <fullName evidence="1">Uncharacterized protein</fullName>
    </submittedName>
</protein>
<organism evidence="1 2">
    <name type="scientific">Planotetraspora thailandica</name>
    <dbReference type="NCBI Taxonomy" id="487172"/>
    <lineage>
        <taxon>Bacteria</taxon>
        <taxon>Bacillati</taxon>
        <taxon>Actinomycetota</taxon>
        <taxon>Actinomycetes</taxon>
        <taxon>Streptosporangiales</taxon>
        <taxon>Streptosporangiaceae</taxon>
        <taxon>Planotetraspora</taxon>
    </lineage>
</organism>
<dbReference type="Proteomes" id="UP000605992">
    <property type="component" value="Unassembled WGS sequence"/>
</dbReference>
<dbReference type="AlphaFoldDB" id="A0A8J3UXN9"/>
<dbReference type="EMBL" id="BOOR01000007">
    <property type="protein sequence ID" value="GII52766.1"/>
    <property type="molecule type" value="Genomic_DNA"/>
</dbReference>
<name>A0A8J3UXN9_9ACTN</name>
<evidence type="ECO:0000313" key="2">
    <source>
        <dbReference type="Proteomes" id="UP000605992"/>
    </source>
</evidence>
<proteinExistence type="predicted"/>
<comment type="caution">
    <text evidence="1">The sequence shown here is derived from an EMBL/GenBank/DDBJ whole genome shotgun (WGS) entry which is preliminary data.</text>
</comment>
<keyword evidence="2" id="KW-1185">Reference proteome</keyword>
<sequence length="162" mass="18363">MRHNESYAKYEQFQILDEGGARPAGETVPYLVPRSGEHHIALPTSFFENGWIYVLEDSEIAFLLMLFHLHKTISTQFWVKAETYERLAHFGIGRDAYGAHEVLKIFGLIDVQIGANRRPDGRIFRPASYPDGDRPLNRFMLTPEGFENLGQASAIAALRGLI</sequence>
<dbReference type="RefSeq" id="WP_203943059.1">
    <property type="nucleotide sequence ID" value="NZ_BOOR01000007.1"/>
</dbReference>
<reference evidence="1" key="1">
    <citation type="submission" date="2021-01" db="EMBL/GenBank/DDBJ databases">
        <title>Whole genome shotgun sequence of Planotetraspora thailandica NBRC 104271.</title>
        <authorList>
            <person name="Komaki H."/>
            <person name="Tamura T."/>
        </authorList>
    </citation>
    <scope>NUCLEOTIDE SEQUENCE</scope>
    <source>
        <strain evidence="1">NBRC 104271</strain>
    </source>
</reference>
<accession>A0A8J3UXN9</accession>